<feature type="active site" evidence="3">
    <location>
        <position position="47"/>
    </location>
</feature>
<keyword evidence="2" id="KW-0413">Isomerase</keyword>
<dbReference type="PIRSF" id="PIRSF016184">
    <property type="entry name" value="PhzC_PhzF"/>
    <property type="match status" value="1"/>
</dbReference>
<proteinExistence type="inferred from homology"/>
<organism evidence="4 5">
    <name type="scientific">Oceanococcus atlanticus</name>
    <dbReference type="NCBI Taxonomy" id="1317117"/>
    <lineage>
        <taxon>Bacteria</taxon>
        <taxon>Pseudomonadati</taxon>
        <taxon>Pseudomonadota</taxon>
        <taxon>Gammaproteobacteria</taxon>
        <taxon>Chromatiales</taxon>
        <taxon>Oceanococcaceae</taxon>
        <taxon>Oceanococcus</taxon>
    </lineage>
</organism>
<gene>
    <name evidence="4" type="ORF">ATO7_15897</name>
</gene>
<dbReference type="PANTHER" id="PTHR13774">
    <property type="entry name" value="PHENAZINE BIOSYNTHESIS PROTEIN"/>
    <property type="match status" value="1"/>
</dbReference>
<evidence type="ECO:0000256" key="2">
    <source>
        <dbReference type="ARBA" id="ARBA00023235"/>
    </source>
</evidence>
<evidence type="ECO:0000256" key="3">
    <source>
        <dbReference type="PIRSR" id="PIRSR016184-1"/>
    </source>
</evidence>
<dbReference type="PANTHER" id="PTHR13774:SF17">
    <property type="entry name" value="PHENAZINE BIOSYNTHESIS-LIKE DOMAIN-CONTAINING PROTEIN"/>
    <property type="match status" value="1"/>
</dbReference>
<dbReference type="InterPro" id="IPR003719">
    <property type="entry name" value="Phenazine_PhzF-like"/>
</dbReference>
<keyword evidence="5" id="KW-1185">Reference proteome</keyword>
<protein>
    <submittedName>
        <fullName evidence="4">Phenazine biosynthesis protein, PhzF family</fullName>
    </submittedName>
</protein>
<evidence type="ECO:0000256" key="1">
    <source>
        <dbReference type="ARBA" id="ARBA00008270"/>
    </source>
</evidence>
<dbReference type="GO" id="GO:0005737">
    <property type="term" value="C:cytoplasm"/>
    <property type="evidence" value="ECO:0007669"/>
    <property type="project" value="TreeGrafter"/>
</dbReference>
<dbReference type="EMBL" id="AQQV01000005">
    <property type="protein sequence ID" value="ORE85281.1"/>
    <property type="molecule type" value="Genomic_DNA"/>
</dbReference>
<comment type="similarity">
    <text evidence="1">Belongs to the PhzF family.</text>
</comment>
<dbReference type="GO" id="GO:0016853">
    <property type="term" value="F:isomerase activity"/>
    <property type="evidence" value="ECO:0007669"/>
    <property type="project" value="UniProtKB-KW"/>
</dbReference>
<dbReference type="RefSeq" id="WP_083563424.1">
    <property type="nucleotide sequence ID" value="NZ_AQQV01000005.1"/>
</dbReference>
<dbReference type="NCBIfam" id="TIGR00654">
    <property type="entry name" value="PhzF_family"/>
    <property type="match status" value="1"/>
</dbReference>
<evidence type="ECO:0000313" key="5">
    <source>
        <dbReference type="Proteomes" id="UP000192342"/>
    </source>
</evidence>
<dbReference type="Pfam" id="PF02567">
    <property type="entry name" value="PhzC-PhzF"/>
    <property type="match status" value="1"/>
</dbReference>
<dbReference type="SUPFAM" id="SSF54506">
    <property type="entry name" value="Diaminopimelate epimerase-like"/>
    <property type="match status" value="1"/>
</dbReference>
<dbReference type="OrthoDB" id="9788221at2"/>
<dbReference type="AlphaFoldDB" id="A0A1Y1SB64"/>
<evidence type="ECO:0000313" key="4">
    <source>
        <dbReference type="EMBL" id="ORE85281.1"/>
    </source>
</evidence>
<name>A0A1Y1SB64_9GAMM</name>
<comment type="caution">
    <text evidence="4">The sequence shown here is derived from an EMBL/GenBank/DDBJ whole genome shotgun (WGS) entry which is preliminary data.</text>
</comment>
<dbReference type="STRING" id="1317117.ATO7_15897"/>
<reference evidence="4 5" key="1">
    <citation type="submission" date="2013-04" db="EMBL/GenBank/DDBJ databases">
        <title>Oceanococcus atlanticus 22II-S10r2 Genome Sequencing.</title>
        <authorList>
            <person name="Lai Q."/>
            <person name="Li G."/>
            <person name="Shao Z."/>
        </authorList>
    </citation>
    <scope>NUCLEOTIDE SEQUENCE [LARGE SCALE GENOMIC DNA]</scope>
    <source>
        <strain evidence="4 5">22II-S10r2</strain>
    </source>
</reference>
<dbReference type="Gene3D" id="3.10.310.10">
    <property type="entry name" value="Diaminopimelate Epimerase, Chain A, domain 1"/>
    <property type="match status" value="2"/>
</dbReference>
<dbReference type="Proteomes" id="UP000192342">
    <property type="component" value="Unassembled WGS sequence"/>
</dbReference>
<accession>A0A1Y1SB64</accession>
<sequence length="265" mass="29046">MTPVPIYQIDAFTQRVFGGNPAALVPLESWLPDAQLQSISAENNLSETVFLVRSEGTDADFAMRWFTPTHEVELCGHATLASAWWLFHHGGWAAESVTFDTQSGVLSAQRYGSQVEIDLPSRPSEPDMSARDELAAALGCAPTEVRRGANWIAVFDDESSVRTLNPDFRALAALHPLGVIVTAPGEQVDIVSRYFAPSFGIDEDPVTGSAHADLAPYWSARLNKDQLSARQLSARGGELELHFDAQRVKLRGDCRLFLRGEILLP</sequence>